<protein>
    <recommendedName>
        <fullName evidence="2">DUF115 domain-containing protein</fullName>
    </recommendedName>
</protein>
<reference evidence="1" key="1">
    <citation type="journal article" date="2015" name="Nature">
        <title>Complex archaea that bridge the gap between prokaryotes and eukaryotes.</title>
        <authorList>
            <person name="Spang A."/>
            <person name="Saw J.H."/>
            <person name="Jorgensen S.L."/>
            <person name="Zaremba-Niedzwiedzka K."/>
            <person name="Martijn J."/>
            <person name="Lind A.E."/>
            <person name="van Eijk R."/>
            <person name="Schleper C."/>
            <person name="Guy L."/>
            <person name="Ettema T.J."/>
        </authorList>
    </citation>
    <scope>NUCLEOTIDE SEQUENCE</scope>
</reference>
<evidence type="ECO:0008006" key="2">
    <source>
        <dbReference type="Google" id="ProtNLM"/>
    </source>
</evidence>
<organism evidence="1">
    <name type="scientific">marine sediment metagenome</name>
    <dbReference type="NCBI Taxonomy" id="412755"/>
    <lineage>
        <taxon>unclassified sequences</taxon>
        <taxon>metagenomes</taxon>
        <taxon>ecological metagenomes</taxon>
    </lineage>
</organism>
<evidence type="ECO:0000313" key="1">
    <source>
        <dbReference type="EMBL" id="KKN88383.1"/>
    </source>
</evidence>
<proteinExistence type="predicted"/>
<name>A0A0F9X9U3_9ZZZZ</name>
<dbReference type="EMBL" id="LAZR01000129">
    <property type="protein sequence ID" value="KKN88383.1"/>
    <property type="molecule type" value="Genomic_DNA"/>
</dbReference>
<comment type="caution">
    <text evidence="1">The sequence shown here is derived from an EMBL/GenBank/DDBJ whole genome shotgun (WGS) entry which is preliminary data.</text>
</comment>
<sequence length="331" mass="37427">MSCVYLRKRDGKSDLCNLYDAKAKCKKCEDILTLDDPDLSSKFKDPLILTDQDRNKITCFRNLLAGRPSFLVCGGPSANQFPLEVLNNRGCWSIAVNNMGGHSRFRPNAFTCSDPPKKFHNGIWLDPGIMKIIPIPKTKRNRGKLREKLPNGSFQDLRDDKGEIMSSCDCPNVWGYGRRSWMALDETFFTDIDAAWGNHNVGVKKTGQPKCVCTMLLAMRILYYLGSRRIFLVGVDFNMDSSRDLLANYAFGEERDDGACRSNNSHYDIVNKQLCEMQEGGIFKRFGLEIFNCFSNSGLRAFPYVSFEDAIGCATMGIPSGPFDLRNWYKS</sequence>
<dbReference type="AlphaFoldDB" id="A0A0F9X9U3"/>
<accession>A0A0F9X9U3</accession>
<gene>
    <name evidence="1" type="ORF">LCGC14_0249460</name>
</gene>